<sequence>MSSYQQLFTPIFITISICILIGGTVILQFLDKLFAGSKNLNAVRLFGITIMINVIILLFLIMSFSKVNVAPGSKGPTGNKGDVGNKGVDGGLDVCGNNYQTVEQKKSLERSLNYLDLKPPQLDLSQ</sequence>
<keyword evidence="1" id="KW-0472">Membrane</keyword>
<keyword evidence="1" id="KW-0812">Transmembrane</keyword>
<feature type="transmembrane region" description="Helical" evidence="1">
    <location>
        <begin position="42"/>
        <end position="64"/>
    </location>
</feature>
<accession>A0A6C0EZV4</accession>
<dbReference type="AlphaFoldDB" id="A0A6C0EZV4"/>
<keyword evidence="1" id="KW-1133">Transmembrane helix</keyword>
<evidence type="ECO:0000256" key="1">
    <source>
        <dbReference type="SAM" id="Phobius"/>
    </source>
</evidence>
<feature type="transmembrane region" description="Helical" evidence="1">
    <location>
        <begin position="7"/>
        <end position="30"/>
    </location>
</feature>
<protein>
    <submittedName>
        <fullName evidence="2">Uncharacterized protein</fullName>
    </submittedName>
</protein>
<proteinExistence type="predicted"/>
<evidence type="ECO:0000313" key="2">
    <source>
        <dbReference type="EMBL" id="QHT33809.1"/>
    </source>
</evidence>
<organism evidence="2">
    <name type="scientific">viral metagenome</name>
    <dbReference type="NCBI Taxonomy" id="1070528"/>
    <lineage>
        <taxon>unclassified sequences</taxon>
        <taxon>metagenomes</taxon>
        <taxon>organismal metagenomes</taxon>
    </lineage>
</organism>
<dbReference type="EMBL" id="MN738979">
    <property type="protein sequence ID" value="QHT33809.1"/>
    <property type="molecule type" value="Genomic_DNA"/>
</dbReference>
<reference evidence="2" key="1">
    <citation type="journal article" date="2020" name="Nature">
        <title>Giant virus diversity and host interactions through global metagenomics.</title>
        <authorList>
            <person name="Schulz F."/>
            <person name="Roux S."/>
            <person name="Paez-Espino D."/>
            <person name="Jungbluth S."/>
            <person name="Walsh D.A."/>
            <person name="Denef V.J."/>
            <person name="McMahon K.D."/>
            <person name="Konstantinidis K.T."/>
            <person name="Eloe-Fadrosh E.A."/>
            <person name="Kyrpides N.C."/>
            <person name="Woyke T."/>
        </authorList>
    </citation>
    <scope>NUCLEOTIDE SEQUENCE</scope>
    <source>
        <strain evidence="2">GVMAG-M-3300009161-52</strain>
    </source>
</reference>
<name>A0A6C0EZV4_9ZZZZ</name>